<evidence type="ECO:0000256" key="4">
    <source>
        <dbReference type="PROSITE-ProRule" id="PRU00134"/>
    </source>
</evidence>
<protein>
    <recommendedName>
        <fullName evidence="5">MYND-type domain-containing protein</fullName>
    </recommendedName>
</protein>
<dbReference type="GO" id="GO:0008270">
    <property type="term" value="F:zinc ion binding"/>
    <property type="evidence" value="ECO:0007669"/>
    <property type="project" value="UniProtKB-KW"/>
</dbReference>
<dbReference type="Gene3D" id="6.10.140.2220">
    <property type="match status" value="1"/>
</dbReference>
<dbReference type="Gene3D" id="1.10.220.160">
    <property type="match status" value="1"/>
</dbReference>
<evidence type="ECO:0000313" key="7">
    <source>
        <dbReference type="Proteomes" id="UP000714275"/>
    </source>
</evidence>
<dbReference type="EMBL" id="JABBWD010000002">
    <property type="protein sequence ID" value="KAG1783388.1"/>
    <property type="molecule type" value="Genomic_DNA"/>
</dbReference>
<name>A0A9P7A798_9AGAM</name>
<keyword evidence="2 4" id="KW-0863">Zinc-finger</keyword>
<dbReference type="SUPFAM" id="SSF144232">
    <property type="entry name" value="HIT/MYND zinc finger-like"/>
    <property type="match status" value="1"/>
</dbReference>
<dbReference type="OrthoDB" id="341421at2759"/>
<organism evidence="6 7">
    <name type="scientific">Suillus placidus</name>
    <dbReference type="NCBI Taxonomy" id="48579"/>
    <lineage>
        <taxon>Eukaryota</taxon>
        <taxon>Fungi</taxon>
        <taxon>Dikarya</taxon>
        <taxon>Basidiomycota</taxon>
        <taxon>Agaricomycotina</taxon>
        <taxon>Agaricomycetes</taxon>
        <taxon>Agaricomycetidae</taxon>
        <taxon>Boletales</taxon>
        <taxon>Suillineae</taxon>
        <taxon>Suillaceae</taxon>
        <taxon>Suillus</taxon>
    </lineage>
</organism>
<dbReference type="PROSITE" id="PS50865">
    <property type="entry name" value="ZF_MYND_2"/>
    <property type="match status" value="1"/>
</dbReference>
<dbReference type="AlphaFoldDB" id="A0A9P7A798"/>
<evidence type="ECO:0000259" key="5">
    <source>
        <dbReference type="PROSITE" id="PS50865"/>
    </source>
</evidence>
<accession>A0A9P7A798</accession>
<sequence>MPFVAVGSSLQLTTDETKGLKSLPMTTQVTAKKAIHGSITDLARLVDFISIPSPRSSRFSCLVPIFHATLKSVQVPNYINPKTIPAIKRAELAVMGLVKICTVASSASDGGDNAVTNYIVRRWDETYPWMQFFARNCLPPPYDVSVAPPRPDLCNVFDAAKLCITPLYLICTQSEEGRHLLRSSVSVQHFVAQLWILIGNLRGDVLQGDPGTTTDDLVSKLRASFALTNQVCVSESEDPDKIALPLSNYIHAAGGVKPIVFTLLRYIRRITRDAAAVEKPRSWTPSDQSVQQLHLYTVGLHYSFQFLQTISRQDVSCRARLISQGSIRTVLDAITQILPRILVQANKEMDFHPQLGLAHRQNVLWSGYSYIASAIRDADDGVTGVCQAIDAGLIQTLSMGVVCPPHANGRDHPTRGRMGDIELLLLLPTFFIYHRVVDSIARHWFRMQVAGLEKPEVRDQCLWSALQLIVTSTLEAIKHRSVEPINFHEYRCSGPGCPMCTSKFVSKKRRCSGCLVSIYCSEKCQRSAWRNGHKKWCRVLRCTVGPWGSRDIRTSLQVIAGFETSEISGMAQDVEMHVREAQQQFPAFSDRLVLVLDLSVWPPEIHVLPVHKLEQFPGEDLIWPEIADEIRARSDSPPKGYMFSVVKIRLGKSKVTLFSPSTALHMAFEGQYFSDDEAYNSVDEDDVDDLKVLGDQDLDYGEESLDNVDGSEDRFYEV</sequence>
<keyword evidence="7" id="KW-1185">Reference proteome</keyword>
<feature type="domain" description="MYND-type" evidence="5">
    <location>
        <begin position="497"/>
        <end position="537"/>
    </location>
</feature>
<keyword evidence="1" id="KW-0479">Metal-binding</keyword>
<dbReference type="Pfam" id="PF01753">
    <property type="entry name" value="zf-MYND"/>
    <property type="match status" value="1"/>
</dbReference>
<proteinExistence type="predicted"/>
<evidence type="ECO:0000256" key="1">
    <source>
        <dbReference type="ARBA" id="ARBA00022723"/>
    </source>
</evidence>
<reference evidence="6" key="1">
    <citation type="journal article" date="2020" name="New Phytol.">
        <title>Comparative genomics reveals dynamic genome evolution in host specialist ectomycorrhizal fungi.</title>
        <authorList>
            <person name="Lofgren L.A."/>
            <person name="Nguyen N.H."/>
            <person name="Vilgalys R."/>
            <person name="Ruytinx J."/>
            <person name="Liao H.L."/>
            <person name="Branco S."/>
            <person name="Kuo A."/>
            <person name="LaButti K."/>
            <person name="Lipzen A."/>
            <person name="Andreopoulos W."/>
            <person name="Pangilinan J."/>
            <person name="Riley R."/>
            <person name="Hundley H."/>
            <person name="Na H."/>
            <person name="Barry K."/>
            <person name="Grigoriev I.V."/>
            <person name="Stajich J.E."/>
            <person name="Kennedy P.G."/>
        </authorList>
    </citation>
    <scope>NUCLEOTIDE SEQUENCE</scope>
    <source>
        <strain evidence="6">DOB743</strain>
    </source>
</reference>
<keyword evidence="3" id="KW-0862">Zinc</keyword>
<evidence type="ECO:0000313" key="6">
    <source>
        <dbReference type="EMBL" id="KAG1783388.1"/>
    </source>
</evidence>
<dbReference type="Proteomes" id="UP000714275">
    <property type="component" value="Unassembled WGS sequence"/>
</dbReference>
<dbReference type="InterPro" id="IPR002893">
    <property type="entry name" value="Znf_MYND"/>
</dbReference>
<evidence type="ECO:0000256" key="3">
    <source>
        <dbReference type="ARBA" id="ARBA00022833"/>
    </source>
</evidence>
<gene>
    <name evidence="6" type="ORF">EV702DRAFT_257124</name>
</gene>
<evidence type="ECO:0000256" key="2">
    <source>
        <dbReference type="ARBA" id="ARBA00022771"/>
    </source>
</evidence>
<comment type="caution">
    <text evidence="6">The sequence shown here is derived from an EMBL/GenBank/DDBJ whole genome shotgun (WGS) entry which is preliminary data.</text>
</comment>